<gene>
    <name evidence="2" type="ORF">MNBD_ACTINO02-1669</name>
</gene>
<accession>A0A3B0T1V5</accession>
<keyword evidence="1" id="KW-0472">Membrane</keyword>
<proteinExistence type="predicted"/>
<protein>
    <recommendedName>
        <fullName evidence="3">ABC transporter ATP-binding protein</fullName>
    </recommendedName>
</protein>
<organism evidence="2">
    <name type="scientific">hydrothermal vent metagenome</name>
    <dbReference type="NCBI Taxonomy" id="652676"/>
    <lineage>
        <taxon>unclassified sequences</taxon>
        <taxon>metagenomes</taxon>
        <taxon>ecological metagenomes</taxon>
    </lineage>
</organism>
<feature type="non-terminal residue" evidence="2">
    <location>
        <position position="60"/>
    </location>
</feature>
<feature type="transmembrane region" description="Helical" evidence="1">
    <location>
        <begin position="41"/>
        <end position="58"/>
    </location>
</feature>
<reference evidence="2" key="1">
    <citation type="submission" date="2018-06" db="EMBL/GenBank/DDBJ databases">
        <authorList>
            <person name="Zhirakovskaya E."/>
        </authorList>
    </citation>
    <scope>NUCLEOTIDE SEQUENCE</scope>
</reference>
<evidence type="ECO:0000313" key="2">
    <source>
        <dbReference type="EMBL" id="VAW02784.1"/>
    </source>
</evidence>
<name>A0A3B0T1V5_9ZZZZ</name>
<evidence type="ECO:0000256" key="1">
    <source>
        <dbReference type="SAM" id="Phobius"/>
    </source>
</evidence>
<keyword evidence="1" id="KW-1133">Transmembrane helix</keyword>
<dbReference type="AlphaFoldDB" id="A0A3B0T1V5"/>
<dbReference type="EMBL" id="UOEK01000242">
    <property type="protein sequence ID" value="VAW02784.1"/>
    <property type="molecule type" value="Genomic_DNA"/>
</dbReference>
<sequence length="60" mass="6802">MMHGSNFGAFLRHDDSQTPPPIDRALLKRVLAYARPYRRQLVLVLITIFVISSLSLVPPL</sequence>
<keyword evidence="1" id="KW-0812">Transmembrane</keyword>
<evidence type="ECO:0008006" key="3">
    <source>
        <dbReference type="Google" id="ProtNLM"/>
    </source>
</evidence>